<evidence type="ECO:0000313" key="2">
    <source>
        <dbReference type="Proteomes" id="UP000192758"/>
    </source>
</evidence>
<dbReference type="VEuPathDB" id="MicrosporidiaDB:EHP00_449"/>
<keyword evidence="2" id="KW-1185">Reference proteome</keyword>
<organism evidence="1 2">
    <name type="scientific">Ecytonucleospora hepatopenaei</name>
    <dbReference type="NCBI Taxonomy" id="646526"/>
    <lineage>
        <taxon>Eukaryota</taxon>
        <taxon>Fungi</taxon>
        <taxon>Fungi incertae sedis</taxon>
        <taxon>Microsporidia</taxon>
        <taxon>Enterocytozoonidae</taxon>
        <taxon>Ecytonucleospora</taxon>
    </lineage>
</organism>
<sequence length="486" mass="58193">MLFFGDSSSNSKIYRDFIKKLKGCSGKDFFESFNTKINDFFNYCHIFDTKEQITVDFIRENKEIFVKDSDFLYIMFKYAIENNSNSQIIEELFLLSNHINCKITKLSMVKLILNRKKFTCEEIGGFLNDANDFTFYKYALENNIDLSNIKSIEIKESYNYNIYLFLKTETFTPELLLNSIKLLHSLTSFNALKYILTELFKNKSARKCFKDLEKHTDSNNVIFMYLFNFFNYNELSAIDIKNTLGLFDITGNIFYLEAYCFFILYKTKQTNILCIDTHKQIVLIMNLTKKYKEKSRRIHILYVFTLRYFCMYHEIDKELKQLSIKNIQIYNTAYIWQDIQFVLKNYGIDKHPLYNLQCYFENDISHLERSIFDFVNSNMFGCAISSYFMYKKLKLNHFLKEYKEKKLINSKNVKTNFCELFGDNAEWIFEKSNFKQQSNIENKTIKIITIFNLVEIEKEEDLFENNYLKICDLEFKCFLLENIVKA</sequence>
<proteinExistence type="predicted"/>
<name>A0A1W0E915_9MICR</name>
<protein>
    <submittedName>
        <fullName evidence="1">Uncharacterized protein</fullName>
    </submittedName>
</protein>
<reference evidence="1 2" key="1">
    <citation type="journal article" date="2017" name="Environ. Microbiol.">
        <title>Decay of the glycolytic pathway and adaptation to intranuclear parasitism within Enterocytozoonidae microsporidia.</title>
        <authorList>
            <person name="Wiredu Boakye D."/>
            <person name="Jaroenlak P."/>
            <person name="Prachumwat A."/>
            <person name="Williams T.A."/>
            <person name="Bateman K.S."/>
            <person name="Itsathitphaisarn O."/>
            <person name="Sritunyalucksana K."/>
            <person name="Paszkiewicz K.H."/>
            <person name="Moore K.A."/>
            <person name="Stentiford G.D."/>
            <person name="Williams B.A."/>
        </authorList>
    </citation>
    <scope>NUCLEOTIDE SEQUENCE [LARGE SCALE GENOMIC DNA]</scope>
    <source>
        <strain evidence="1 2">TH1</strain>
    </source>
</reference>
<dbReference type="OrthoDB" id="2195759at2759"/>
<evidence type="ECO:0000313" key="1">
    <source>
        <dbReference type="EMBL" id="OQS55721.1"/>
    </source>
</evidence>
<dbReference type="AlphaFoldDB" id="A0A1W0E915"/>
<accession>A0A1W0E915</accession>
<comment type="caution">
    <text evidence="1">The sequence shown here is derived from an EMBL/GenBank/DDBJ whole genome shotgun (WGS) entry which is preliminary data.</text>
</comment>
<dbReference type="EMBL" id="MNPJ01000003">
    <property type="protein sequence ID" value="OQS55721.1"/>
    <property type="molecule type" value="Genomic_DNA"/>
</dbReference>
<gene>
    <name evidence="1" type="ORF">EHP00_449</name>
</gene>
<dbReference type="Proteomes" id="UP000192758">
    <property type="component" value="Unassembled WGS sequence"/>
</dbReference>